<evidence type="ECO:0000313" key="2">
    <source>
        <dbReference type="Proteomes" id="UP000239990"/>
    </source>
</evidence>
<name>A0A2S5GU33_9BURK</name>
<dbReference type="EMBL" id="PREU01000003">
    <property type="protein sequence ID" value="PPA76468.1"/>
    <property type="molecule type" value="Genomic_DNA"/>
</dbReference>
<reference evidence="1 2" key="1">
    <citation type="submission" date="2018-02" db="EMBL/GenBank/DDBJ databases">
        <title>Draft Genome of Achromobacter spanius stain 6.</title>
        <authorList>
            <person name="Gunasekera T.S."/>
            <person name="Radwan O."/>
            <person name="Ruiz O.N."/>
        </authorList>
    </citation>
    <scope>NUCLEOTIDE SEQUENCE [LARGE SCALE GENOMIC DNA]</scope>
    <source>
        <strain evidence="1 2">6</strain>
    </source>
</reference>
<dbReference type="RefSeq" id="WP_104142840.1">
    <property type="nucleotide sequence ID" value="NZ_PREU01000003.1"/>
</dbReference>
<comment type="caution">
    <text evidence="1">The sequence shown here is derived from an EMBL/GenBank/DDBJ whole genome shotgun (WGS) entry which is preliminary data.</text>
</comment>
<organism evidence="1 2">
    <name type="scientific">Achromobacter spanius</name>
    <dbReference type="NCBI Taxonomy" id="217203"/>
    <lineage>
        <taxon>Bacteria</taxon>
        <taxon>Pseudomonadati</taxon>
        <taxon>Pseudomonadota</taxon>
        <taxon>Betaproteobacteria</taxon>
        <taxon>Burkholderiales</taxon>
        <taxon>Alcaligenaceae</taxon>
        <taxon>Achromobacter</taxon>
    </lineage>
</organism>
<gene>
    <name evidence="1" type="ORF">C4E15_06635</name>
</gene>
<sequence>MQRKPYQVVMRRTETRISEQTVTVHAESEADARVLAKYEETPSYLWQDEVGTTTVDIATIKTANDPVTHYGNLAAQVAHQVAAGDARN</sequence>
<protein>
    <submittedName>
        <fullName evidence="1">Uncharacterized protein</fullName>
    </submittedName>
</protein>
<dbReference type="AlphaFoldDB" id="A0A2S5GU33"/>
<proteinExistence type="predicted"/>
<dbReference type="Proteomes" id="UP000239990">
    <property type="component" value="Unassembled WGS sequence"/>
</dbReference>
<accession>A0A2S5GU33</accession>
<evidence type="ECO:0000313" key="1">
    <source>
        <dbReference type="EMBL" id="PPA76468.1"/>
    </source>
</evidence>